<accession>A0A164XK48</accession>
<evidence type="ECO:0000313" key="1">
    <source>
        <dbReference type="EMBL" id="KZS14323.1"/>
    </source>
</evidence>
<gene>
    <name evidence="1" type="ORF">APZ42_020306</name>
</gene>
<protein>
    <submittedName>
        <fullName evidence="1">Uncharacterized protein</fullName>
    </submittedName>
</protein>
<keyword evidence="2" id="KW-1185">Reference proteome</keyword>
<dbReference type="EMBL" id="LRGB01000966">
    <property type="protein sequence ID" value="KZS14323.1"/>
    <property type="molecule type" value="Genomic_DNA"/>
</dbReference>
<dbReference type="Proteomes" id="UP000076858">
    <property type="component" value="Unassembled WGS sequence"/>
</dbReference>
<dbReference type="AlphaFoldDB" id="A0A164XK48"/>
<reference evidence="1 2" key="1">
    <citation type="submission" date="2016-03" db="EMBL/GenBank/DDBJ databases">
        <title>EvidentialGene: Evidence-directed Construction of Genes on Genomes.</title>
        <authorList>
            <person name="Gilbert D.G."/>
            <person name="Choi J.-H."/>
            <person name="Mockaitis K."/>
            <person name="Colbourne J."/>
            <person name="Pfrender M."/>
        </authorList>
    </citation>
    <scope>NUCLEOTIDE SEQUENCE [LARGE SCALE GENOMIC DNA]</scope>
    <source>
        <strain evidence="1 2">Xinb3</strain>
        <tissue evidence="1">Complete organism</tissue>
    </source>
</reference>
<name>A0A164XK48_9CRUS</name>
<organism evidence="1 2">
    <name type="scientific">Daphnia magna</name>
    <dbReference type="NCBI Taxonomy" id="35525"/>
    <lineage>
        <taxon>Eukaryota</taxon>
        <taxon>Metazoa</taxon>
        <taxon>Ecdysozoa</taxon>
        <taxon>Arthropoda</taxon>
        <taxon>Crustacea</taxon>
        <taxon>Branchiopoda</taxon>
        <taxon>Diplostraca</taxon>
        <taxon>Cladocera</taxon>
        <taxon>Anomopoda</taxon>
        <taxon>Daphniidae</taxon>
        <taxon>Daphnia</taxon>
    </lineage>
</organism>
<proteinExistence type="predicted"/>
<sequence>MCRYKEVNIWIWFRSCTNNGIPRQEMSLLCLKVELQTSRLQVFTADAISSRE</sequence>
<comment type="caution">
    <text evidence="1">The sequence shown here is derived from an EMBL/GenBank/DDBJ whole genome shotgun (WGS) entry which is preliminary data.</text>
</comment>
<evidence type="ECO:0000313" key="2">
    <source>
        <dbReference type="Proteomes" id="UP000076858"/>
    </source>
</evidence>